<feature type="domain" description="Phosphatidylinositol-specific phospholipase C X" evidence="7">
    <location>
        <begin position="48"/>
        <end position="207"/>
    </location>
</feature>
<dbReference type="SMART" id="SM00148">
    <property type="entry name" value="PLCXc"/>
    <property type="match status" value="1"/>
</dbReference>
<dbReference type="AlphaFoldDB" id="A0A919TH74"/>
<dbReference type="PANTHER" id="PTHR13593">
    <property type="match status" value="1"/>
</dbReference>
<dbReference type="GO" id="GO:0008081">
    <property type="term" value="F:phosphoric diester hydrolase activity"/>
    <property type="evidence" value="ECO:0007669"/>
    <property type="project" value="InterPro"/>
</dbReference>
<dbReference type="PROSITE" id="PS50007">
    <property type="entry name" value="PIPLC_X_DOMAIN"/>
    <property type="match status" value="1"/>
</dbReference>
<accession>A0A919TH74</accession>
<dbReference type="InterPro" id="IPR017946">
    <property type="entry name" value="PLC-like_Pdiesterase_TIM-brl"/>
</dbReference>
<dbReference type="RefSeq" id="WP_213009698.1">
    <property type="nucleotide sequence ID" value="NZ_BOQN01000072.1"/>
</dbReference>
<name>A0A919TH74_9ACTN</name>
<evidence type="ECO:0000313" key="9">
    <source>
        <dbReference type="Proteomes" id="UP000677082"/>
    </source>
</evidence>
<dbReference type="PANTHER" id="PTHR13593:SF113">
    <property type="entry name" value="SI:DKEY-266F7.9"/>
    <property type="match status" value="1"/>
</dbReference>
<sequence>MKRAVAVLGATALAVALVAVPSAALAADASYRSLSTATNPDWMRGLPDSRSLAALSIPGTHETMSIHGGAWTQTQEDFGDSGGTLTAQLAAGIRMIDIRARVNSGNTFTIHHGASYQNANFDDVLTKLGDFLAAHPGETVVVRLKQECTGEIGSCTDVSGQSSFVDIFDAYVGKRPNLWWSPSVSRSSAAAMPALGAVRGKVVLAVMNGARGGRYANYGLAQFDGWNDGNSTYVQDNYNVPNVNAIATKRDQVRRFLDATSAGDPTKMYVNFASGSSVFAQPQQVAGGALGVQGVDPFLLIYLNEGPEVHAPVVRTGVLMLDFPGGGLINKVVSLN</sequence>
<comment type="caution">
    <text evidence="8">The sequence shown here is derived from an EMBL/GenBank/DDBJ whole genome shotgun (WGS) entry which is preliminary data.</text>
</comment>
<dbReference type="GO" id="GO:0004436">
    <property type="term" value="F:phosphatidylinositol diacylglycerol-lyase activity"/>
    <property type="evidence" value="ECO:0007669"/>
    <property type="project" value="UniProtKB-EC"/>
</dbReference>
<feature type="chain" id="PRO_5036851422" description="1-phosphatidylinositol phosphodiesterase" evidence="6">
    <location>
        <begin position="27"/>
        <end position="336"/>
    </location>
</feature>
<feature type="signal peptide" evidence="6">
    <location>
        <begin position="1"/>
        <end position="26"/>
    </location>
</feature>
<proteinExistence type="predicted"/>
<comment type="catalytic activity">
    <reaction evidence="1">
        <text>a 1,2-diacyl-sn-glycero-3-phospho-(1D-myo-inositol) = 1D-myo-inositol 1,2-cyclic phosphate + a 1,2-diacyl-sn-glycerol</text>
        <dbReference type="Rhea" id="RHEA:17093"/>
        <dbReference type="ChEBI" id="CHEBI:17815"/>
        <dbReference type="ChEBI" id="CHEBI:57880"/>
        <dbReference type="ChEBI" id="CHEBI:58484"/>
        <dbReference type="EC" id="4.6.1.13"/>
    </reaction>
</comment>
<dbReference type="Gene3D" id="3.20.20.190">
    <property type="entry name" value="Phosphatidylinositol (PI) phosphodiesterase"/>
    <property type="match status" value="1"/>
</dbReference>
<reference evidence="8 9" key="1">
    <citation type="submission" date="2021-03" db="EMBL/GenBank/DDBJ databases">
        <title>Whole genome shotgun sequence of Actinoplanes toevensis NBRC 105298.</title>
        <authorList>
            <person name="Komaki H."/>
            <person name="Tamura T."/>
        </authorList>
    </citation>
    <scope>NUCLEOTIDE SEQUENCE [LARGE SCALE GENOMIC DNA]</scope>
    <source>
        <strain evidence="8 9">NBRC 105298</strain>
    </source>
</reference>
<dbReference type="CDD" id="cd08586">
    <property type="entry name" value="PI-PLCc_BcPLC_like"/>
    <property type="match status" value="1"/>
</dbReference>
<evidence type="ECO:0000256" key="4">
    <source>
        <dbReference type="ARBA" id="ARBA00030474"/>
    </source>
</evidence>
<organism evidence="8 9">
    <name type="scientific">Paractinoplanes toevensis</name>
    <dbReference type="NCBI Taxonomy" id="571911"/>
    <lineage>
        <taxon>Bacteria</taxon>
        <taxon>Bacillati</taxon>
        <taxon>Actinomycetota</taxon>
        <taxon>Actinomycetes</taxon>
        <taxon>Micromonosporales</taxon>
        <taxon>Micromonosporaceae</taxon>
        <taxon>Paractinoplanes</taxon>
    </lineage>
</organism>
<dbReference type="InterPro" id="IPR051057">
    <property type="entry name" value="PI-PLC_domain"/>
</dbReference>
<evidence type="ECO:0000313" key="8">
    <source>
        <dbReference type="EMBL" id="GIM93896.1"/>
    </source>
</evidence>
<protein>
    <recommendedName>
        <fullName evidence="3">1-phosphatidylinositol phosphodiesterase</fullName>
        <ecNumber evidence="2">4.6.1.13</ecNumber>
    </recommendedName>
    <alternativeName>
        <fullName evidence="4">Phosphatidylinositol diacylglycerol-lyase</fullName>
    </alternativeName>
    <alternativeName>
        <fullName evidence="5">Phosphatidylinositol-specific phospholipase C</fullName>
    </alternativeName>
</protein>
<keyword evidence="9" id="KW-1185">Reference proteome</keyword>
<gene>
    <name evidence="8" type="primary">plcA</name>
    <name evidence="8" type="ORF">Ato02nite_056890</name>
</gene>
<dbReference type="InterPro" id="IPR000909">
    <property type="entry name" value="PLipase_C_PInositol-sp_X_dom"/>
</dbReference>
<dbReference type="EMBL" id="BOQN01000072">
    <property type="protein sequence ID" value="GIM93896.1"/>
    <property type="molecule type" value="Genomic_DNA"/>
</dbReference>
<dbReference type="EC" id="4.6.1.13" evidence="2"/>
<evidence type="ECO:0000256" key="6">
    <source>
        <dbReference type="SAM" id="SignalP"/>
    </source>
</evidence>
<evidence type="ECO:0000256" key="5">
    <source>
        <dbReference type="ARBA" id="ARBA00030782"/>
    </source>
</evidence>
<dbReference type="GO" id="GO:0006629">
    <property type="term" value="P:lipid metabolic process"/>
    <property type="evidence" value="ECO:0007669"/>
    <property type="project" value="InterPro"/>
</dbReference>
<evidence type="ECO:0000259" key="7">
    <source>
        <dbReference type="SMART" id="SM00148"/>
    </source>
</evidence>
<evidence type="ECO:0000256" key="1">
    <source>
        <dbReference type="ARBA" id="ARBA00001316"/>
    </source>
</evidence>
<keyword evidence="6" id="KW-0732">Signal</keyword>
<dbReference type="Proteomes" id="UP000677082">
    <property type="component" value="Unassembled WGS sequence"/>
</dbReference>
<dbReference type="Pfam" id="PF00388">
    <property type="entry name" value="PI-PLC-X"/>
    <property type="match status" value="1"/>
</dbReference>
<dbReference type="SUPFAM" id="SSF51695">
    <property type="entry name" value="PLC-like phosphodiesterases"/>
    <property type="match status" value="1"/>
</dbReference>
<evidence type="ECO:0000256" key="2">
    <source>
        <dbReference type="ARBA" id="ARBA00012581"/>
    </source>
</evidence>
<evidence type="ECO:0000256" key="3">
    <source>
        <dbReference type="ARBA" id="ARBA00019758"/>
    </source>
</evidence>